<comment type="caution">
    <text evidence="3">The sequence shown here is derived from an EMBL/GenBank/DDBJ whole genome shotgun (WGS) entry which is preliminary data.</text>
</comment>
<keyword evidence="1" id="KW-0175">Coiled coil</keyword>
<feature type="region of interest" description="Disordered" evidence="2">
    <location>
        <begin position="1"/>
        <end position="20"/>
    </location>
</feature>
<reference evidence="3" key="2">
    <citation type="submission" date="2020-11" db="EMBL/GenBank/DDBJ databases">
        <authorList>
            <consortium name="DOE Joint Genome Institute"/>
            <person name="Kuo A."/>
            <person name="Miyauchi S."/>
            <person name="Kiss E."/>
            <person name="Drula E."/>
            <person name="Kohler A."/>
            <person name="Sanchez-Garcia M."/>
            <person name="Andreopoulos B."/>
            <person name="Barry K.W."/>
            <person name="Bonito G."/>
            <person name="Buee M."/>
            <person name="Carver A."/>
            <person name="Chen C."/>
            <person name="Cichocki N."/>
            <person name="Clum A."/>
            <person name="Culley D."/>
            <person name="Crous P.W."/>
            <person name="Fauchery L."/>
            <person name="Girlanda M."/>
            <person name="Hayes R."/>
            <person name="Keri Z."/>
            <person name="Labutti K."/>
            <person name="Lipzen A."/>
            <person name="Lombard V."/>
            <person name="Magnuson J."/>
            <person name="Maillard F."/>
            <person name="Morin E."/>
            <person name="Murat C."/>
            <person name="Nolan M."/>
            <person name="Ohm R."/>
            <person name="Pangilinan J."/>
            <person name="Pereira M."/>
            <person name="Perotto S."/>
            <person name="Peter M."/>
            <person name="Riley R."/>
            <person name="Sitrit Y."/>
            <person name="Stielow B."/>
            <person name="Szollosi G."/>
            <person name="Zifcakova L."/>
            <person name="Stursova M."/>
            <person name="Spatafora J.W."/>
            <person name="Tedersoo L."/>
            <person name="Vaario L.-M."/>
            <person name="Yamada A."/>
            <person name="Yan M."/>
            <person name="Wang P."/>
            <person name="Xu J."/>
            <person name="Bruns T."/>
            <person name="Baldrian P."/>
            <person name="Vilgalys R."/>
            <person name="Henrissat B."/>
            <person name="Grigoriev I.V."/>
            <person name="Hibbett D."/>
            <person name="Nagy L.G."/>
            <person name="Martin F.M."/>
        </authorList>
    </citation>
    <scope>NUCLEOTIDE SEQUENCE</scope>
    <source>
        <strain evidence="3">UH-Tt-Lm1</strain>
    </source>
</reference>
<feature type="coiled-coil region" evidence="1">
    <location>
        <begin position="64"/>
        <end position="95"/>
    </location>
</feature>
<evidence type="ECO:0000313" key="4">
    <source>
        <dbReference type="Proteomes" id="UP000736335"/>
    </source>
</evidence>
<reference evidence="3" key="1">
    <citation type="journal article" date="2020" name="Nat. Commun.">
        <title>Large-scale genome sequencing of mycorrhizal fungi provides insights into the early evolution of symbiotic traits.</title>
        <authorList>
            <person name="Miyauchi S."/>
            <person name="Kiss E."/>
            <person name="Kuo A."/>
            <person name="Drula E."/>
            <person name="Kohler A."/>
            <person name="Sanchez-Garcia M."/>
            <person name="Morin E."/>
            <person name="Andreopoulos B."/>
            <person name="Barry K.W."/>
            <person name="Bonito G."/>
            <person name="Buee M."/>
            <person name="Carver A."/>
            <person name="Chen C."/>
            <person name="Cichocki N."/>
            <person name="Clum A."/>
            <person name="Culley D."/>
            <person name="Crous P.W."/>
            <person name="Fauchery L."/>
            <person name="Girlanda M."/>
            <person name="Hayes R.D."/>
            <person name="Keri Z."/>
            <person name="LaButti K."/>
            <person name="Lipzen A."/>
            <person name="Lombard V."/>
            <person name="Magnuson J."/>
            <person name="Maillard F."/>
            <person name="Murat C."/>
            <person name="Nolan M."/>
            <person name="Ohm R.A."/>
            <person name="Pangilinan J."/>
            <person name="Pereira M.F."/>
            <person name="Perotto S."/>
            <person name="Peter M."/>
            <person name="Pfister S."/>
            <person name="Riley R."/>
            <person name="Sitrit Y."/>
            <person name="Stielow J.B."/>
            <person name="Szollosi G."/>
            <person name="Zifcakova L."/>
            <person name="Stursova M."/>
            <person name="Spatafora J.W."/>
            <person name="Tedersoo L."/>
            <person name="Vaario L.M."/>
            <person name="Yamada A."/>
            <person name="Yan M."/>
            <person name="Wang P."/>
            <person name="Xu J."/>
            <person name="Bruns T."/>
            <person name="Baldrian P."/>
            <person name="Vilgalys R."/>
            <person name="Dunand C."/>
            <person name="Henrissat B."/>
            <person name="Grigoriev I.V."/>
            <person name="Hibbett D."/>
            <person name="Nagy L.G."/>
            <person name="Martin F.M."/>
        </authorList>
    </citation>
    <scope>NUCLEOTIDE SEQUENCE</scope>
    <source>
        <strain evidence="3">UH-Tt-Lm1</strain>
    </source>
</reference>
<sequence length="247" mass="27676">MTTRTNGHGPAPAGAITRTPSFAPISPVVKERVGDVATRLSEVEKIIDDINLQSAKSNARSPTVGDLQQEISHLRKDVEETRVAQKTQIDTLRNNVKNDLKDQITKTMRAEIGTKIRDSIEAQVKVVVAEWGESEDTKGFVANLKGVVQENDMLCRDAKIKLDNSRSRHENSTLDEHADFETDLSKIKLLDGKVSVAFPRTMRMLFAYDETRLLKLLDDYGLQKLDTHLENLNRFLAFIGSRSFVQG</sequence>
<name>A0A9P6L4I3_9AGAM</name>
<evidence type="ECO:0000256" key="1">
    <source>
        <dbReference type="SAM" id="Coils"/>
    </source>
</evidence>
<dbReference type="AlphaFoldDB" id="A0A9P6L4I3"/>
<dbReference type="EMBL" id="WIUZ02000012">
    <property type="protein sequence ID" value="KAF9782398.1"/>
    <property type="molecule type" value="Genomic_DNA"/>
</dbReference>
<keyword evidence="4" id="KW-1185">Reference proteome</keyword>
<evidence type="ECO:0000313" key="3">
    <source>
        <dbReference type="EMBL" id="KAF9782398.1"/>
    </source>
</evidence>
<dbReference type="Proteomes" id="UP000736335">
    <property type="component" value="Unassembled WGS sequence"/>
</dbReference>
<accession>A0A9P6L4I3</accession>
<organism evidence="3 4">
    <name type="scientific">Thelephora terrestris</name>
    <dbReference type="NCBI Taxonomy" id="56493"/>
    <lineage>
        <taxon>Eukaryota</taxon>
        <taxon>Fungi</taxon>
        <taxon>Dikarya</taxon>
        <taxon>Basidiomycota</taxon>
        <taxon>Agaricomycotina</taxon>
        <taxon>Agaricomycetes</taxon>
        <taxon>Thelephorales</taxon>
        <taxon>Thelephoraceae</taxon>
        <taxon>Thelephora</taxon>
    </lineage>
</organism>
<evidence type="ECO:0000256" key="2">
    <source>
        <dbReference type="SAM" id="MobiDB-lite"/>
    </source>
</evidence>
<protein>
    <submittedName>
        <fullName evidence="3">Uncharacterized protein</fullName>
    </submittedName>
</protein>
<gene>
    <name evidence="3" type="ORF">BJ322DRAFT_218546</name>
</gene>
<dbReference type="OrthoDB" id="3181072at2759"/>
<proteinExistence type="predicted"/>